<dbReference type="InterPro" id="IPR010977">
    <property type="entry name" value="Aromatic_deC"/>
</dbReference>
<evidence type="ECO:0000313" key="9">
    <source>
        <dbReference type="Proteomes" id="UP000048926"/>
    </source>
</evidence>
<dbReference type="GO" id="GO:0033983">
    <property type="term" value="F:diaminobutyrate decarboxylase activity"/>
    <property type="evidence" value="ECO:0007669"/>
    <property type="project" value="UniProtKB-EC"/>
</dbReference>
<dbReference type="InterPro" id="IPR002129">
    <property type="entry name" value="PyrdxlP-dep_de-COase"/>
</dbReference>
<dbReference type="InterPro" id="IPR015422">
    <property type="entry name" value="PyrdxlP-dep_Trfase_small"/>
</dbReference>
<organism evidence="8 9">
    <name type="scientific">Roseibium aggregatum</name>
    <dbReference type="NCBI Taxonomy" id="187304"/>
    <lineage>
        <taxon>Bacteria</taxon>
        <taxon>Pseudomonadati</taxon>
        <taxon>Pseudomonadota</taxon>
        <taxon>Alphaproteobacteria</taxon>
        <taxon>Hyphomicrobiales</taxon>
        <taxon>Stappiaceae</taxon>
        <taxon>Roseibium</taxon>
    </lineage>
</organism>
<protein>
    <submittedName>
        <fullName evidence="8">L-2,4-diaminobutyrate decarboxylase</fullName>
        <ecNumber evidence="8">4.1.1.86</ecNumber>
    </submittedName>
</protein>
<dbReference type="Gene3D" id="3.40.640.10">
    <property type="entry name" value="Type I PLP-dependent aspartate aminotransferase-like (Major domain)"/>
    <property type="match status" value="1"/>
</dbReference>
<proteinExistence type="inferred from homology"/>
<dbReference type="GO" id="GO:0019752">
    <property type="term" value="P:carboxylic acid metabolic process"/>
    <property type="evidence" value="ECO:0007669"/>
    <property type="project" value="InterPro"/>
</dbReference>
<dbReference type="EC" id="4.1.1.86" evidence="8"/>
<evidence type="ECO:0000256" key="3">
    <source>
        <dbReference type="ARBA" id="ARBA00022793"/>
    </source>
</evidence>
<dbReference type="GO" id="GO:0030170">
    <property type="term" value="F:pyridoxal phosphate binding"/>
    <property type="evidence" value="ECO:0007669"/>
    <property type="project" value="InterPro"/>
</dbReference>
<evidence type="ECO:0000256" key="1">
    <source>
        <dbReference type="ARBA" id="ARBA00001933"/>
    </source>
</evidence>
<name>A0A0M6XXL7_9HYPH</name>
<evidence type="ECO:0000313" key="8">
    <source>
        <dbReference type="EMBL" id="CTQ42565.1"/>
    </source>
</evidence>
<keyword evidence="5 7" id="KW-0456">Lyase</keyword>
<evidence type="ECO:0000256" key="7">
    <source>
        <dbReference type="RuleBase" id="RU000382"/>
    </source>
</evidence>
<gene>
    <name evidence="8" type="primary">ddc_1</name>
    <name evidence="8" type="ORF">LAL4801_00996</name>
</gene>
<sequence length="455" mass="48193">MENSLLGLQAEAFSNGAARGVRYLKQLPDRRVGPNLSRLAELDPGLPEQGADVGDILDLLETVGGEGTVATAAGRYFGYVIGGALPAASAARALLSAWDQVADGLTGPSVIKMEETAVSWIVRLLGLPEGTDGAFTTGATMSNMALLVTARDTLLSRLGHERGEGLIGAPGLRIVASAEIHATVLKSLRMAGLTTKSIEWVEVDDQGQMRIDKLPELDDRTLVLCQAGNVCSGAFDPFDELGDKCNAAGAWLHVDGAFGLWARACSDTATALKGLEKADSWVVDSHKTLNTPYDSGLALCRHPHEMQASMAIGATYLPATVSNPANRAPEFSRSARGAETWAALLSLGRQGLEDMLSRFHGHARRISGDLTALGFEVPHEVHFNQVFATLPGAEDACARIAGHVQASGEAWFGQASWKGRQGFRISVSNWSTRTEDVDRLIAAVAKAKAEVMAPA</sequence>
<dbReference type="EMBL" id="CXST01000001">
    <property type="protein sequence ID" value="CTQ42565.1"/>
    <property type="molecule type" value="Genomic_DNA"/>
</dbReference>
<dbReference type="RefSeq" id="WP_055654597.1">
    <property type="nucleotide sequence ID" value="NZ_CXST01000001.1"/>
</dbReference>
<dbReference type="STRING" id="187304.B0E33_25160"/>
<dbReference type="PANTHER" id="PTHR11999:SF70">
    <property type="entry name" value="MIP05841P"/>
    <property type="match status" value="1"/>
</dbReference>
<evidence type="ECO:0000256" key="6">
    <source>
        <dbReference type="PIRSR" id="PIRSR602129-50"/>
    </source>
</evidence>
<dbReference type="PANTHER" id="PTHR11999">
    <property type="entry name" value="GROUP II PYRIDOXAL-5-PHOSPHATE DECARBOXYLASE"/>
    <property type="match status" value="1"/>
</dbReference>
<dbReference type="OrthoDB" id="9803665at2"/>
<dbReference type="InterPro" id="IPR015421">
    <property type="entry name" value="PyrdxlP-dep_Trfase_major"/>
</dbReference>
<dbReference type="Pfam" id="PF00282">
    <property type="entry name" value="Pyridoxal_deC"/>
    <property type="match status" value="1"/>
</dbReference>
<evidence type="ECO:0000256" key="2">
    <source>
        <dbReference type="ARBA" id="ARBA00009533"/>
    </source>
</evidence>
<dbReference type="InterPro" id="IPR015424">
    <property type="entry name" value="PyrdxlP-dep_Trfase"/>
</dbReference>
<dbReference type="Proteomes" id="UP000048926">
    <property type="component" value="Unassembled WGS sequence"/>
</dbReference>
<reference evidence="9" key="1">
    <citation type="submission" date="2015-07" db="EMBL/GenBank/DDBJ databases">
        <authorList>
            <person name="Rodrigo-Torres Lidia"/>
            <person name="Arahal R.David."/>
        </authorList>
    </citation>
    <scope>NUCLEOTIDE SEQUENCE [LARGE SCALE GENOMIC DNA]</scope>
    <source>
        <strain evidence="9">CECT 4801</strain>
    </source>
</reference>
<keyword evidence="4 6" id="KW-0663">Pyridoxal phosphate</keyword>
<evidence type="ECO:0000256" key="4">
    <source>
        <dbReference type="ARBA" id="ARBA00022898"/>
    </source>
</evidence>
<accession>A0A0M6XXL7</accession>
<keyword evidence="9" id="KW-1185">Reference proteome</keyword>
<comment type="similarity">
    <text evidence="2 7">Belongs to the group II decarboxylase family.</text>
</comment>
<keyword evidence="3" id="KW-0210">Decarboxylase</keyword>
<comment type="cofactor">
    <cofactor evidence="1 6 7">
        <name>pyridoxal 5'-phosphate</name>
        <dbReference type="ChEBI" id="CHEBI:597326"/>
    </cofactor>
</comment>
<dbReference type="Gene3D" id="3.90.1150.10">
    <property type="entry name" value="Aspartate Aminotransferase, domain 1"/>
    <property type="match status" value="1"/>
</dbReference>
<evidence type="ECO:0000256" key="5">
    <source>
        <dbReference type="ARBA" id="ARBA00023239"/>
    </source>
</evidence>
<dbReference type="AlphaFoldDB" id="A0A0M6XXL7"/>
<dbReference type="SUPFAM" id="SSF53383">
    <property type="entry name" value="PLP-dependent transferases"/>
    <property type="match status" value="1"/>
</dbReference>
<feature type="modified residue" description="N6-(pyridoxal phosphate)lysine" evidence="6">
    <location>
        <position position="287"/>
    </location>
</feature>